<accession>A0A9N9ND60</accession>
<sequence length="130" mass="14749">MGSSLTLSAWEYVVNELVRVLKPGGYIEICEFDHYWVNEGPKARTALQGNDQLSDLHQEKKMIPLGGWGGKLGEIFLENIKWYARNLDKAVDSLGMSNEKYNGLVNSAITEIESKGNVYDTIHRFWAKKL</sequence>
<comment type="caution">
    <text evidence="1">The sequence shown here is derived from an EMBL/GenBank/DDBJ whole genome shotgun (WGS) entry which is preliminary data.</text>
</comment>
<dbReference type="InterPro" id="IPR029063">
    <property type="entry name" value="SAM-dependent_MTases_sf"/>
</dbReference>
<dbReference type="EMBL" id="CAJVPZ010025825">
    <property type="protein sequence ID" value="CAG8723719.1"/>
    <property type="molecule type" value="Genomic_DNA"/>
</dbReference>
<evidence type="ECO:0000313" key="1">
    <source>
        <dbReference type="EMBL" id="CAG8723719.1"/>
    </source>
</evidence>
<organism evidence="1 2">
    <name type="scientific">Racocetra fulgida</name>
    <dbReference type="NCBI Taxonomy" id="60492"/>
    <lineage>
        <taxon>Eukaryota</taxon>
        <taxon>Fungi</taxon>
        <taxon>Fungi incertae sedis</taxon>
        <taxon>Mucoromycota</taxon>
        <taxon>Glomeromycotina</taxon>
        <taxon>Glomeromycetes</taxon>
        <taxon>Diversisporales</taxon>
        <taxon>Gigasporaceae</taxon>
        <taxon>Racocetra</taxon>
    </lineage>
</organism>
<dbReference type="OrthoDB" id="2013972at2759"/>
<evidence type="ECO:0000313" key="2">
    <source>
        <dbReference type="Proteomes" id="UP000789396"/>
    </source>
</evidence>
<dbReference type="AlphaFoldDB" id="A0A9N9ND60"/>
<dbReference type="SUPFAM" id="SSF53335">
    <property type="entry name" value="S-adenosyl-L-methionine-dependent methyltransferases"/>
    <property type="match status" value="1"/>
</dbReference>
<proteinExistence type="predicted"/>
<reference evidence="1" key="1">
    <citation type="submission" date="2021-06" db="EMBL/GenBank/DDBJ databases">
        <authorList>
            <person name="Kallberg Y."/>
            <person name="Tangrot J."/>
            <person name="Rosling A."/>
        </authorList>
    </citation>
    <scope>NUCLEOTIDE SEQUENCE</scope>
    <source>
        <strain evidence="1">IN212</strain>
    </source>
</reference>
<keyword evidence="2" id="KW-1185">Reference proteome</keyword>
<gene>
    <name evidence="1" type="ORF">RFULGI_LOCUS11639</name>
</gene>
<protein>
    <submittedName>
        <fullName evidence="1">5993_t:CDS:1</fullName>
    </submittedName>
</protein>
<dbReference type="Proteomes" id="UP000789396">
    <property type="component" value="Unassembled WGS sequence"/>
</dbReference>
<name>A0A9N9ND60_9GLOM</name>